<comment type="similarity">
    <text evidence="1 7">Belongs to the acylphosphatase family.</text>
</comment>
<evidence type="ECO:0000256" key="2">
    <source>
        <dbReference type="ARBA" id="ARBA00012150"/>
    </source>
</evidence>
<dbReference type="PANTHER" id="PTHR47268">
    <property type="entry name" value="ACYLPHOSPHATASE"/>
    <property type="match status" value="1"/>
</dbReference>
<dbReference type="PROSITE" id="PS00150">
    <property type="entry name" value="ACYLPHOSPHATASE_1"/>
    <property type="match status" value="1"/>
</dbReference>
<feature type="active site" evidence="5">
    <location>
        <position position="18"/>
    </location>
</feature>
<keyword evidence="5 6" id="KW-0378">Hydrolase</keyword>
<gene>
    <name evidence="9" type="ORF">LF65_04752</name>
</gene>
<reference evidence="10" key="1">
    <citation type="submission" date="2014-12" db="EMBL/GenBank/DDBJ databases">
        <title>Genome sequence of Clostridium beijerinckii strain 59B.</title>
        <authorList>
            <person name="Little G.T."/>
            <person name="Minton N.P."/>
        </authorList>
    </citation>
    <scope>NUCLEOTIDE SEQUENCE [LARGE SCALE GENOMIC DNA]</scope>
    <source>
        <strain evidence="10">59B</strain>
    </source>
</reference>
<dbReference type="InterPro" id="IPR020456">
    <property type="entry name" value="Acylphosphatase"/>
</dbReference>
<feature type="active site" evidence="5">
    <location>
        <position position="36"/>
    </location>
</feature>
<dbReference type="Proteomes" id="UP000031866">
    <property type="component" value="Chromosome"/>
</dbReference>
<comment type="catalytic activity">
    <reaction evidence="4 5 6">
        <text>an acyl phosphate + H2O = a carboxylate + phosphate + H(+)</text>
        <dbReference type="Rhea" id="RHEA:14965"/>
        <dbReference type="ChEBI" id="CHEBI:15377"/>
        <dbReference type="ChEBI" id="CHEBI:15378"/>
        <dbReference type="ChEBI" id="CHEBI:29067"/>
        <dbReference type="ChEBI" id="CHEBI:43474"/>
        <dbReference type="ChEBI" id="CHEBI:59918"/>
        <dbReference type="EC" id="3.6.1.7"/>
    </reaction>
</comment>
<dbReference type="AlphaFoldDB" id="A0A0B5QSS2"/>
<name>A0A0B5QSS2_CLOBE</name>
<evidence type="ECO:0000256" key="4">
    <source>
        <dbReference type="ARBA" id="ARBA00047645"/>
    </source>
</evidence>
<dbReference type="RefSeq" id="WP_041899402.1">
    <property type="nucleotide sequence ID" value="NZ_CP010086.2"/>
</dbReference>
<sequence length="90" mass="10128">MIRYSAILQGRVQGVGFRYFIQLTACKLNLTGWCKNLMNGNVEIEVQGLENNVLSFVSEIKKGNGFARVSDIDLNILPVLDGEKKFSIKY</sequence>
<dbReference type="STRING" id="1520.LF65_04752"/>
<dbReference type="InterPro" id="IPR001792">
    <property type="entry name" value="Acylphosphatase-like_dom"/>
</dbReference>
<evidence type="ECO:0000256" key="3">
    <source>
        <dbReference type="ARBA" id="ARBA00015991"/>
    </source>
</evidence>
<evidence type="ECO:0000256" key="7">
    <source>
        <dbReference type="RuleBase" id="RU004168"/>
    </source>
</evidence>
<evidence type="ECO:0000313" key="10">
    <source>
        <dbReference type="Proteomes" id="UP000031866"/>
    </source>
</evidence>
<dbReference type="InterPro" id="IPR036046">
    <property type="entry name" value="Acylphosphatase-like_dom_sf"/>
</dbReference>
<dbReference type="InterPro" id="IPR017968">
    <property type="entry name" value="Acylphosphatase_CS"/>
</dbReference>
<evidence type="ECO:0000313" key="9">
    <source>
        <dbReference type="EMBL" id="AJH01282.1"/>
    </source>
</evidence>
<evidence type="ECO:0000256" key="5">
    <source>
        <dbReference type="PROSITE-ProRule" id="PRU00520"/>
    </source>
</evidence>
<dbReference type="OrthoDB" id="9808093at2"/>
<dbReference type="SUPFAM" id="SSF54975">
    <property type="entry name" value="Acylphosphatase/BLUF domain-like"/>
    <property type="match status" value="1"/>
</dbReference>
<dbReference type="EC" id="3.6.1.7" evidence="2 5"/>
<dbReference type="PROSITE" id="PS51160">
    <property type="entry name" value="ACYLPHOSPHATASE_3"/>
    <property type="match status" value="1"/>
</dbReference>
<protein>
    <recommendedName>
        <fullName evidence="3 5">Acylphosphatase</fullName>
        <ecNumber evidence="2 5">3.6.1.7</ecNumber>
    </recommendedName>
</protein>
<dbReference type="KEGG" id="cbei:LF65_04752"/>
<dbReference type="Pfam" id="PF00708">
    <property type="entry name" value="Acylphosphatase"/>
    <property type="match status" value="1"/>
</dbReference>
<proteinExistence type="inferred from homology"/>
<dbReference type="PROSITE" id="PS00151">
    <property type="entry name" value="ACYLPHOSPHATASE_2"/>
    <property type="match status" value="1"/>
</dbReference>
<evidence type="ECO:0000259" key="8">
    <source>
        <dbReference type="PROSITE" id="PS51160"/>
    </source>
</evidence>
<feature type="domain" description="Acylphosphatase-like" evidence="8">
    <location>
        <begin position="3"/>
        <end position="90"/>
    </location>
</feature>
<organism evidence="9 10">
    <name type="scientific">Clostridium beijerinckii</name>
    <name type="common">Clostridium MP</name>
    <dbReference type="NCBI Taxonomy" id="1520"/>
    <lineage>
        <taxon>Bacteria</taxon>
        <taxon>Bacillati</taxon>
        <taxon>Bacillota</taxon>
        <taxon>Clostridia</taxon>
        <taxon>Eubacteriales</taxon>
        <taxon>Clostridiaceae</taxon>
        <taxon>Clostridium</taxon>
    </lineage>
</organism>
<accession>A0A0B5QSS2</accession>
<evidence type="ECO:0000256" key="6">
    <source>
        <dbReference type="RuleBase" id="RU000553"/>
    </source>
</evidence>
<dbReference type="Gene3D" id="3.30.70.100">
    <property type="match status" value="1"/>
</dbReference>
<evidence type="ECO:0000256" key="1">
    <source>
        <dbReference type="ARBA" id="ARBA00005614"/>
    </source>
</evidence>
<dbReference type="EMBL" id="CP010086">
    <property type="protein sequence ID" value="AJH01282.1"/>
    <property type="molecule type" value="Genomic_DNA"/>
</dbReference>
<dbReference type="GO" id="GO:0003998">
    <property type="term" value="F:acylphosphatase activity"/>
    <property type="evidence" value="ECO:0007669"/>
    <property type="project" value="UniProtKB-EC"/>
</dbReference>
<dbReference type="PANTHER" id="PTHR47268:SF4">
    <property type="entry name" value="ACYLPHOSPHATASE"/>
    <property type="match status" value="1"/>
</dbReference>